<dbReference type="InterPro" id="IPR006115">
    <property type="entry name" value="6PGDH_NADP-bd"/>
</dbReference>
<evidence type="ECO:0000313" key="2">
    <source>
        <dbReference type="EMBL" id="GAH61800.1"/>
    </source>
</evidence>
<dbReference type="GO" id="GO:0050661">
    <property type="term" value="F:NADP binding"/>
    <property type="evidence" value="ECO:0007669"/>
    <property type="project" value="InterPro"/>
</dbReference>
<dbReference type="InterPro" id="IPR036291">
    <property type="entry name" value="NAD(P)-bd_dom_sf"/>
</dbReference>
<sequence length="200" mass="22075">MAKRLIKQADLRRKGYINELLQKDLKDLKFCVIGAGHGGLAMAGHLAIEGFKVNLYNRGKKRLRPVTNRKGIKVEGEVSGFGRIELASNSIEDCLEGIDIVMVVIPANGHMFIAKICAPFLQENQIVVLNLSRTGGALEFFNTLRQEGVTTYPFIAESQTFLYASRIIGPTHAKIFSVKHTVPLATLPAYWIPGVVKVIN</sequence>
<accession>X1HXJ4</accession>
<feature type="non-terminal residue" evidence="2">
    <location>
        <position position="200"/>
    </location>
</feature>
<protein>
    <recommendedName>
        <fullName evidence="1">6-phosphogluconate dehydrogenase NADP-binding domain-containing protein</fullName>
    </recommendedName>
</protein>
<dbReference type="Pfam" id="PF03446">
    <property type="entry name" value="NAD_binding_2"/>
    <property type="match status" value="1"/>
</dbReference>
<name>X1HXJ4_9ZZZZ</name>
<evidence type="ECO:0000259" key="1">
    <source>
        <dbReference type="Pfam" id="PF03446"/>
    </source>
</evidence>
<dbReference type="SUPFAM" id="SSF51735">
    <property type="entry name" value="NAD(P)-binding Rossmann-fold domains"/>
    <property type="match status" value="1"/>
</dbReference>
<feature type="domain" description="6-phosphogluconate dehydrogenase NADP-binding" evidence="1">
    <location>
        <begin position="30"/>
        <end position="110"/>
    </location>
</feature>
<dbReference type="AlphaFoldDB" id="X1HXJ4"/>
<comment type="caution">
    <text evidence="2">The sequence shown here is derived from an EMBL/GenBank/DDBJ whole genome shotgun (WGS) entry which is preliminary data.</text>
</comment>
<dbReference type="EMBL" id="BARU01034032">
    <property type="protein sequence ID" value="GAH61800.1"/>
    <property type="molecule type" value="Genomic_DNA"/>
</dbReference>
<organism evidence="2">
    <name type="scientific">marine sediment metagenome</name>
    <dbReference type="NCBI Taxonomy" id="412755"/>
    <lineage>
        <taxon>unclassified sequences</taxon>
        <taxon>metagenomes</taxon>
        <taxon>ecological metagenomes</taxon>
    </lineage>
</organism>
<reference evidence="2" key="1">
    <citation type="journal article" date="2014" name="Front. Microbiol.">
        <title>High frequency of phylogenetically diverse reductive dehalogenase-homologous genes in deep subseafloor sedimentary metagenomes.</title>
        <authorList>
            <person name="Kawai M."/>
            <person name="Futagami T."/>
            <person name="Toyoda A."/>
            <person name="Takaki Y."/>
            <person name="Nishi S."/>
            <person name="Hori S."/>
            <person name="Arai W."/>
            <person name="Tsubouchi T."/>
            <person name="Morono Y."/>
            <person name="Uchiyama I."/>
            <person name="Ito T."/>
            <person name="Fujiyama A."/>
            <person name="Inagaki F."/>
            <person name="Takami H."/>
        </authorList>
    </citation>
    <scope>NUCLEOTIDE SEQUENCE</scope>
    <source>
        <strain evidence="2">Expedition CK06-06</strain>
    </source>
</reference>
<proteinExistence type="predicted"/>
<dbReference type="Gene3D" id="3.40.50.720">
    <property type="entry name" value="NAD(P)-binding Rossmann-like Domain"/>
    <property type="match status" value="1"/>
</dbReference>
<gene>
    <name evidence="2" type="ORF">S03H2_53462</name>
</gene>